<gene>
    <name evidence="3" type="ORF">TBRA_LOCUS5378</name>
</gene>
<accession>A0A6H5IDI8</accession>
<feature type="domain" description="Reverse transcriptase" evidence="2">
    <location>
        <begin position="308"/>
        <end position="557"/>
    </location>
</feature>
<evidence type="ECO:0000313" key="3">
    <source>
        <dbReference type="EMBL" id="CAB0033471.1"/>
    </source>
</evidence>
<evidence type="ECO:0000259" key="2">
    <source>
        <dbReference type="PROSITE" id="PS50878"/>
    </source>
</evidence>
<dbReference type="SUPFAM" id="SSF56672">
    <property type="entry name" value="DNA/RNA polymerases"/>
    <property type="match status" value="1"/>
</dbReference>
<dbReference type="PANTHER" id="PTHR19446">
    <property type="entry name" value="REVERSE TRANSCRIPTASES"/>
    <property type="match status" value="1"/>
</dbReference>
<feature type="region of interest" description="Disordered" evidence="1">
    <location>
        <begin position="93"/>
        <end position="113"/>
    </location>
</feature>
<dbReference type="Pfam" id="PF00078">
    <property type="entry name" value="RVT_1"/>
    <property type="match status" value="1"/>
</dbReference>
<dbReference type="InterPro" id="IPR043502">
    <property type="entry name" value="DNA/RNA_pol_sf"/>
</dbReference>
<dbReference type="OrthoDB" id="7695265at2759"/>
<dbReference type="InterPro" id="IPR000477">
    <property type="entry name" value="RT_dom"/>
</dbReference>
<evidence type="ECO:0000313" key="4">
    <source>
        <dbReference type="Proteomes" id="UP000479190"/>
    </source>
</evidence>
<dbReference type="PROSITE" id="PS50878">
    <property type="entry name" value="RT_POL"/>
    <property type="match status" value="1"/>
</dbReference>
<protein>
    <recommendedName>
        <fullName evidence="2">Reverse transcriptase domain-containing protein</fullName>
    </recommendedName>
</protein>
<dbReference type="Proteomes" id="UP000479190">
    <property type="component" value="Unassembled WGS sequence"/>
</dbReference>
<name>A0A6H5IDI8_9HYME</name>
<sequence length="1147" mass="127949">MNVHLMSTNYVRDLGTSLERLKELRKTQPYRDLVQRHVERLRAPANSTPSAVLTLSENDHAQTRPPPIAEQPSRGRATRARTRAAGAIGRVSASPPQTELRPTGPCTPTVRGPLVKFDNGEEIKRLVEQCARLTTHKAGNLVELARNLLAEKVVLSEAPEEILRWVRDVFPSPPELLPPNRGRPRGDTVHLSNWRARRREYAAMQDMWKKNMSRAAKLVLDGEVKASEPSLEQMYEYWYPMLTAQSKKLEPENTAREDHALLWTAAPVTCPEITDTEIPMASAAGVDGVSARQWRSIPVRLRALFYNTVLAVGEFPAELLLSRTVFVPKKDGSSTPPEFRPISVASVIVRQLHKIIAVRLVKANLIDERQRALHDGWAENTVFLDTALHVARGSLKELHAVSLDVSKAFDSVSHYAIRSALRGRGLPEALVQYMSRMYENSGTMLEVGRIRSSPIRVTRGVRQGDPLSSLLFSMSQAISIMIAGKVKKYKILTEPQFKLSSGPINQLGSTDAFRYLGLSISPRGIAKPTGYITSELVRITTAPLRPQQRLKILRCFLIPRLCHQLVLSRTPMRVLRAIDKQVRVAVRKWLCLPMDTPLGYFHASCIDGGLGIPAFETAVPGLIFTRFASLEESTSPVIRDVVDHPYNVSLVRRARAMLSRGGTALLRPEDRQRHWATRLHRSNDGVELREAAAVPASSRWVDAGSNGIPGRDYVAYHRVRIGALPTRVRTTRGQNDREALMMCRAGCNVTETAAHVVQSCHRTHGGRVLRHDAICRIAASGLQKAGWRVFVEPHYRLATGLQKPDMVICKGSEARIIDAQVVSGRGQHHRLAHGAWNDARIIATANTNQSKPRWDKEELALMARREAEMTVGNVRYINKALAEEFTSRSLEAIKGQRKVAGYKAEVARFVALIKAPALAPPTTTPTPASTPTPSVVEPGGFTGRLVEYLTSLPPLPASAGFQGERLSGLLHRAATAPKEEIFQDLSLYLKAVLPAKQFHQRVRRDFNIQASAGRISNKKKRRRDYAITQRHWKSSRTRCARAILDDTCDAIQQPLRQRMEEYWSTVFTQPPVNTSPSVLHFQAPLLDLWAPITPNEIRAAHDHLLSVSPGPDGLTSRQLRAIPLVIMVRILHLILLCERLPRDFTLA</sequence>
<dbReference type="AlphaFoldDB" id="A0A6H5IDI8"/>
<feature type="non-terminal residue" evidence="3">
    <location>
        <position position="1147"/>
    </location>
</feature>
<keyword evidence="4" id="KW-1185">Reference proteome</keyword>
<evidence type="ECO:0000256" key="1">
    <source>
        <dbReference type="SAM" id="MobiDB-lite"/>
    </source>
</evidence>
<feature type="region of interest" description="Disordered" evidence="1">
    <location>
        <begin position="56"/>
        <end position="77"/>
    </location>
</feature>
<organism evidence="3 4">
    <name type="scientific">Trichogramma brassicae</name>
    <dbReference type="NCBI Taxonomy" id="86971"/>
    <lineage>
        <taxon>Eukaryota</taxon>
        <taxon>Metazoa</taxon>
        <taxon>Ecdysozoa</taxon>
        <taxon>Arthropoda</taxon>
        <taxon>Hexapoda</taxon>
        <taxon>Insecta</taxon>
        <taxon>Pterygota</taxon>
        <taxon>Neoptera</taxon>
        <taxon>Endopterygota</taxon>
        <taxon>Hymenoptera</taxon>
        <taxon>Apocrita</taxon>
        <taxon>Proctotrupomorpha</taxon>
        <taxon>Chalcidoidea</taxon>
        <taxon>Trichogrammatidae</taxon>
        <taxon>Trichogramma</taxon>
    </lineage>
</organism>
<dbReference type="EMBL" id="CADCXV010000710">
    <property type="protein sequence ID" value="CAB0033471.1"/>
    <property type="molecule type" value="Genomic_DNA"/>
</dbReference>
<reference evidence="3 4" key="1">
    <citation type="submission" date="2020-02" db="EMBL/GenBank/DDBJ databases">
        <authorList>
            <person name="Ferguson B K."/>
        </authorList>
    </citation>
    <scope>NUCLEOTIDE SEQUENCE [LARGE SCALE GENOMIC DNA]</scope>
</reference>
<proteinExistence type="predicted"/>
<dbReference type="GO" id="GO:0071897">
    <property type="term" value="P:DNA biosynthetic process"/>
    <property type="evidence" value="ECO:0007669"/>
    <property type="project" value="UniProtKB-ARBA"/>
</dbReference>